<comment type="caution">
    <text evidence="2">The sequence shown here is derived from an EMBL/GenBank/DDBJ whole genome shotgun (WGS) entry which is preliminary data.</text>
</comment>
<dbReference type="PATRIC" id="fig|216463.3.peg.915"/>
<sequence>MEKVPEPIITDPIRFTKQELAQADAHETSLTDSNKEFILEYPVVYIVYDNSKKGYHVYVGETNDIEQRTQEHLIEERADWQAFRKSDNTMMIVIGHAHFNKSLTLDIENTMMMYMLGVESVQKLNNRRTNQQYKYFTAGERKPIFSKIWQQLHELNGDLFPIEEVIRDSAIFKASPFHKLTKEQETARKKIFLRITELANAHATGQLIMVEGEAGSGKTVLLSTLFYRLSRMNQDSHAKNYMLVNHDEQVKVYENIAKKLDLNIETVCKPTKFINNHQPDAPADVVLVDEAHLLWTQGKQSYRGKNQLQDIMARAKVTVIIFDPKQILKTEGYLTSNDILKLENHARQQHNLIQLKEQLRIQASESTIIWLRQFINQHVVLPIPADPDYDLKIFDDAQTMYQTIRQRAATTEHGLSRVVATFDWPYKNNDRHHRYMVTAGTLSLPWNLQLVPPRGQKTLPWAEQPQTINEVGSTFTIQGFDLNYAGVIIGPSVKYRDGHLIFDPSESYNKKATNHRTLANGKRVDVHNELLANELNVLMTRGVHGLYIYAVDDQLRQALLDAATRH</sequence>
<feature type="domain" description="GIY-YIG" evidence="1">
    <location>
        <begin position="40"/>
        <end position="126"/>
    </location>
</feature>
<dbReference type="Pfam" id="PF01541">
    <property type="entry name" value="GIY-YIG"/>
    <property type="match status" value="1"/>
</dbReference>
<dbReference type="Gene3D" id="3.40.50.300">
    <property type="entry name" value="P-loop containing nucleotide triphosphate hydrolases"/>
    <property type="match status" value="1"/>
</dbReference>
<keyword evidence="2" id="KW-0540">Nuclease</keyword>
<dbReference type="InterPro" id="IPR018647">
    <property type="entry name" value="SLFN_3-like_DNA/RNA_helicase"/>
</dbReference>
<dbReference type="InterPro" id="IPR000305">
    <property type="entry name" value="GIY-YIG_endonuc"/>
</dbReference>
<dbReference type="EMBL" id="JZCR01000019">
    <property type="protein sequence ID" value="KJW12597.1"/>
    <property type="molecule type" value="Genomic_DNA"/>
</dbReference>
<dbReference type="RefSeq" id="WP_045807705.1">
    <property type="nucleotide sequence ID" value="NZ_JZCR01000019.1"/>
</dbReference>
<dbReference type="SUPFAM" id="SSF52540">
    <property type="entry name" value="P-loop containing nucleoside triphosphate hydrolases"/>
    <property type="match status" value="1"/>
</dbReference>
<keyword evidence="2" id="KW-0378">Hydrolase</keyword>
<dbReference type="OrthoDB" id="3193269at2"/>
<name>A0A0F3RUY7_9LACO</name>
<evidence type="ECO:0000313" key="2">
    <source>
        <dbReference type="EMBL" id="KJW12597.1"/>
    </source>
</evidence>
<reference evidence="2 3" key="1">
    <citation type="submission" date="2015-03" db="EMBL/GenBank/DDBJ databases">
        <authorList>
            <person name="Zheng J."/>
            <person name="Ganezle M."/>
        </authorList>
    </citation>
    <scope>NUCLEOTIDE SEQUENCE [LARGE SCALE GENOMIC DNA]</scope>
    <source>
        <strain evidence="2 3">LP38</strain>
    </source>
</reference>
<organism evidence="2 3">
    <name type="scientific">Levilactobacillus spicheri</name>
    <dbReference type="NCBI Taxonomy" id="216463"/>
    <lineage>
        <taxon>Bacteria</taxon>
        <taxon>Bacillati</taxon>
        <taxon>Bacillota</taxon>
        <taxon>Bacilli</taxon>
        <taxon>Lactobacillales</taxon>
        <taxon>Lactobacillaceae</taxon>
        <taxon>Levilactobacillus</taxon>
    </lineage>
</organism>
<dbReference type="PROSITE" id="PS50164">
    <property type="entry name" value="GIY_YIG"/>
    <property type="match status" value="1"/>
</dbReference>
<dbReference type="InterPro" id="IPR027417">
    <property type="entry name" value="P-loop_NTPase"/>
</dbReference>
<dbReference type="Proteomes" id="UP000033491">
    <property type="component" value="Unassembled WGS sequence"/>
</dbReference>
<evidence type="ECO:0000313" key="3">
    <source>
        <dbReference type="Proteomes" id="UP000033491"/>
    </source>
</evidence>
<protein>
    <submittedName>
        <fullName evidence="2">ATP-dependent exonuclease</fullName>
    </submittedName>
</protein>
<dbReference type="AlphaFoldDB" id="A0A0F3RUY7"/>
<proteinExistence type="predicted"/>
<dbReference type="CDD" id="cd10439">
    <property type="entry name" value="GIY-YIG_COG3410"/>
    <property type="match status" value="1"/>
</dbReference>
<dbReference type="Pfam" id="PF09848">
    <property type="entry name" value="SLFN-g3_helicase"/>
    <property type="match status" value="1"/>
</dbReference>
<evidence type="ECO:0000259" key="1">
    <source>
        <dbReference type="PROSITE" id="PS50164"/>
    </source>
</evidence>
<keyword evidence="2" id="KW-0269">Exonuclease</keyword>
<gene>
    <name evidence="2" type="ORF">VC81_08975</name>
</gene>
<accession>A0A0F3RUY7</accession>
<dbReference type="STRING" id="216463.VC81_08975"/>
<dbReference type="GO" id="GO:0004527">
    <property type="term" value="F:exonuclease activity"/>
    <property type="evidence" value="ECO:0007669"/>
    <property type="project" value="UniProtKB-KW"/>
</dbReference>